<dbReference type="SUPFAM" id="SSF53474">
    <property type="entry name" value="alpha/beta-Hydrolases"/>
    <property type="match status" value="1"/>
</dbReference>
<proteinExistence type="inferred from homology"/>
<dbReference type="PANTHER" id="PTHR21661:SF35">
    <property type="entry name" value="EPOXIDE HYDROLASE"/>
    <property type="match status" value="1"/>
</dbReference>
<dbReference type="Gene3D" id="3.40.50.1820">
    <property type="entry name" value="alpha/beta hydrolase"/>
    <property type="match status" value="1"/>
</dbReference>
<keyword evidence="2" id="KW-0378">Hydrolase</keyword>
<dbReference type="RefSeq" id="WP_244824035.1">
    <property type="nucleotide sequence ID" value="NZ_CP112998.1"/>
</dbReference>
<evidence type="ECO:0000313" key="3">
    <source>
        <dbReference type="EMBL" id="WAC13145.1"/>
    </source>
</evidence>
<dbReference type="GO" id="GO:0004301">
    <property type="term" value="F:epoxide hydrolase activity"/>
    <property type="evidence" value="ECO:0007669"/>
    <property type="project" value="TreeGrafter"/>
</dbReference>
<organism evidence="3 4">
    <name type="scientific">Dyadobacter pollutisoli</name>
    <dbReference type="NCBI Taxonomy" id="2910158"/>
    <lineage>
        <taxon>Bacteria</taxon>
        <taxon>Pseudomonadati</taxon>
        <taxon>Bacteroidota</taxon>
        <taxon>Cytophagia</taxon>
        <taxon>Cytophagales</taxon>
        <taxon>Spirosomataceae</taxon>
        <taxon>Dyadobacter</taxon>
    </lineage>
</organism>
<dbReference type="InterPro" id="IPR029058">
    <property type="entry name" value="AB_hydrolase_fold"/>
</dbReference>
<accession>A0A9E8NAT9</accession>
<name>A0A9E8NAT9_9BACT</name>
<reference evidence="3" key="1">
    <citation type="submission" date="2022-11" db="EMBL/GenBank/DDBJ databases">
        <title>Dyadobacter pollutisoli sp. nov., isolated from plastic dumped soil.</title>
        <authorList>
            <person name="Kim J.M."/>
            <person name="Kim K.R."/>
            <person name="Lee J.K."/>
            <person name="Hao L."/>
            <person name="Jeon C.O."/>
        </authorList>
    </citation>
    <scope>NUCLEOTIDE SEQUENCE</scope>
    <source>
        <strain evidence="3">U1</strain>
    </source>
</reference>
<evidence type="ECO:0000256" key="1">
    <source>
        <dbReference type="ARBA" id="ARBA00010088"/>
    </source>
</evidence>
<dbReference type="GO" id="GO:0097176">
    <property type="term" value="P:epoxide metabolic process"/>
    <property type="evidence" value="ECO:0007669"/>
    <property type="project" value="TreeGrafter"/>
</dbReference>
<gene>
    <name evidence="3" type="ORF">ON006_04105</name>
</gene>
<evidence type="ECO:0008006" key="5">
    <source>
        <dbReference type="Google" id="ProtNLM"/>
    </source>
</evidence>
<dbReference type="Proteomes" id="UP001164653">
    <property type="component" value="Chromosome"/>
</dbReference>
<evidence type="ECO:0000256" key="2">
    <source>
        <dbReference type="ARBA" id="ARBA00022801"/>
    </source>
</evidence>
<evidence type="ECO:0000313" key="4">
    <source>
        <dbReference type="Proteomes" id="UP001164653"/>
    </source>
</evidence>
<dbReference type="KEGG" id="dpf:ON006_04105"/>
<sequence>MYKADAMMQWGGAQPLQKSSLPAGVALFPREAQFPREWAERFVNVVSFKKMETGGHFAALEVPNVFAEELRSFFYGIK</sequence>
<comment type="similarity">
    <text evidence="1">Belongs to the peptidase S33 family.</text>
</comment>
<dbReference type="AlphaFoldDB" id="A0A9E8NAT9"/>
<keyword evidence="4" id="KW-1185">Reference proteome</keyword>
<dbReference type="EMBL" id="CP112998">
    <property type="protein sequence ID" value="WAC13145.1"/>
    <property type="molecule type" value="Genomic_DNA"/>
</dbReference>
<protein>
    <recommendedName>
        <fullName evidence="5">Epoxide hydrolase</fullName>
    </recommendedName>
</protein>
<dbReference type="PANTHER" id="PTHR21661">
    <property type="entry name" value="EPOXIDE HYDROLASE 1-RELATED"/>
    <property type="match status" value="1"/>
</dbReference>